<keyword evidence="4" id="KW-0804">Transcription</keyword>
<evidence type="ECO:0000256" key="1">
    <source>
        <dbReference type="ARBA" id="ARBA00004123"/>
    </source>
</evidence>
<evidence type="ECO:0000256" key="4">
    <source>
        <dbReference type="ARBA" id="ARBA00023163"/>
    </source>
</evidence>
<evidence type="ECO:0000256" key="3">
    <source>
        <dbReference type="ARBA" id="ARBA00023125"/>
    </source>
</evidence>
<dbReference type="KEGG" id="rarg:115733030"/>
<evidence type="ECO:0000256" key="2">
    <source>
        <dbReference type="ARBA" id="ARBA00023015"/>
    </source>
</evidence>
<keyword evidence="2" id="KW-0805">Transcription regulation</keyword>
<comment type="subcellular location">
    <subcellularLocation>
        <location evidence="1">Nucleus</location>
    </subcellularLocation>
</comment>
<protein>
    <submittedName>
        <fullName evidence="7">Uncharacterized protein LOC115733030</fullName>
    </submittedName>
</protein>
<dbReference type="Proteomes" id="UP000827889">
    <property type="component" value="Chromosome 5"/>
</dbReference>
<accession>A0A8B8NC51</accession>
<keyword evidence="6" id="KW-1185">Reference proteome</keyword>
<dbReference type="RefSeq" id="XP_030519564.2">
    <property type="nucleotide sequence ID" value="XM_030663704.2"/>
</dbReference>
<evidence type="ECO:0000313" key="6">
    <source>
        <dbReference type="Proteomes" id="UP000827889"/>
    </source>
</evidence>
<reference evidence="7" key="1">
    <citation type="submission" date="2025-08" db="UniProtKB">
        <authorList>
            <consortium name="RefSeq"/>
        </authorList>
    </citation>
    <scope>IDENTIFICATION</scope>
    <source>
        <tissue evidence="7">Leaf</tissue>
    </source>
</reference>
<gene>
    <name evidence="7" type="primary">LOC115733030</name>
</gene>
<sequence>MATLKFLDRSWPVKLLSYMHEIRVFFAAGWPVFAEVLIRVWEISVFELIDRDDAAFHVSIFGSAGGIELSTRRASHSELDFHGPTLSRPLTSPKLASDIDSEHPFFKPVIP</sequence>
<keyword evidence="5" id="KW-0539">Nucleus</keyword>
<dbReference type="InterPro" id="IPR015300">
    <property type="entry name" value="DNA-bd_pseudobarrel_sf"/>
</dbReference>
<proteinExistence type="predicted"/>
<evidence type="ECO:0000313" key="7">
    <source>
        <dbReference type="RefSeq" id="XP_030519564.2"/>
    </source>
</evidence>
<keyword evidence="3" id="KW-0238">DNA-binding</keyword>
<dbReference type="Gene3D" id="2.40.330.10">
    <property type="entry name" value="DNA-binding pseudobarrel domain"/>
    <property type="match status" value="1"/>
</dbReference>
<name>A0A8B8NC51_9MYRT</name>
<evidence type="ECO:0000256" key="5">
    <source>
        <dbReference type="ARBA" id="ARBA00023242"/>
    </source>
</evidence>
<dbReference type="GO" id="GO:0003677">
    <property type="term" value="F:DNA binding"/>
    <property type="evidence" value="ECO:0007669"/>
    <property type="project" value="UniProtKB-KW"/>
</dbReference>
<dbReference type="AlphaFoldDB" id="A0A8B8NC51"/>
<organism evidence="6 7">
    <name type="scientific">Rhodamnia argentea</name>
    <dbReference type="NCBI Taxonomy" id="178133"/>
    <lineage>
        <taxon>Eukaryota</taxon>
        <taxon>Viridiplantae</taxon>
        <taxon>Streptophyta</taxon>
        <taxon>Embryophyta</taxon>
        <taxon>Tracheophyta</taxon>
        <taxon>Spermatophyta</taxon>
        <taxon>Magnoliopsida</taxon>
        <taxon>eudicotyledons</taxon>
        <taxon>Gunneridae</taxon>
        <taxon>Pentapetalae</taxon>
        <taxon>rosids</taxon>
        <taxon>malvids</taxon>
        <taxon>Myrtales</taxon>
        <taxon>Myrtaceae</taxon>
        <taxon>Myrtoideae</taxon>
        <taxon>Myrteae</taxon>
        <taxon>Australasian group</taxon>
        <taxon>Rhodamnia</taxon>
    </lineage>
</organism>
<dbReference type="GeneID" id="115733030"/>
<dbReference type="GO" id="GO:0005634">
    <property type="term" value="C:nucleus"/>
    <property type="evidence" value="ECO:0007669"/>
    <property type="project" value="UniProtKB-SubCell"/>
</dbReference>